<evidence type="ECO:0000256" key="1">
    <source>
        <dbReference type="SAM" id="MobiDB-lite"/>
    </source>
</evidence>
<feature type="compositionally biased region" description="Acidic residues" evidence="1">
    <location>
        <begin position="59"/>
        <end position="75"/>
    </location>
</feature>
<dbReference type="EMBL" id="JBHUEM010000002">
    <property type="protein sequence ID" value="MFD1735236.1"/>
    <property type="molecule type" value="Genomic_DNA"/>
</dbReference>
<evidence type="ECO:0000313" key="4">
    <source>
        <dbReference type="Proteomes" id="UP001597214"/>
    </source>
</evidence>
<keyword evidence="2" id="KW-0472">Membrane</keyword>
<keyword evidence="2" id="KW-1133">Transmembrane helix</keyword>
<keyword evidence="4" id="KW-1185">Reference proteome</keyword>
<organism evidence="3 4">
    <name type="scientific">Bacillus salitolerans</name>
    <dbReference type="NCBI Taxonomy" id="1437434"/>
    <lineage>
        <taxon>Bacteria</taxon>
        <taxon>Bacillati</taxon>
        <taxon>Bacillota</taxon>
        <taxon>Bacilli</taxon>
        <taxon>Bacillales</taxon>
        <taxon>Bacillaceae</taxon>
        <taxon>Bacillus</taxon>
    </lineage>
</organism>
<feature type="transmembrane region" description="Helical" evidence="2">
    <location>
        <begin position="7"/>
        <end position="23"/>
    </location>
</feature>
<dbReference type="RefSeq" id="WP_377926338.1">
    <property type="nucleotide sequence ID" value="NZ_JBHUEM010000002.1"/>
</dbReference>
<feature type="transmembrane region" description="Helical" evidence="2">
    <location>
        <begin position="29"/>
        <end position="48"/>
    </location>
</feature>
<sequence length="75" mass="8232">MKVVRRVLIILSVLLIGFLTLVFSNSDLLNVGVVAIVIVTILKQIGLFGSQKDFGHDGDDSDYGYDSDWDDDGDD</sequence>
<evidence type="ECO:0000313" key="3">
    <source>
        <dbReference type="EMBL" id="MFD1735236.1"/>
    </source>
</evidence>
<accession>A0ABW4LLE7</accession>
<proteinExistence type="predicted"/>
<dbReference type="Proteomes" id="UP001597214">
    <property type="component" value="Unassembled WGS sequence"/>
</dbReference>
<feature type="region of interest" description="Disordered" evidence="1">
    <location>
        <begin position="50"/>
        <end position="75"/>
    </location>
</feature>
<gene>
    <name evidence="3" type="ORF">ACFSCX_01535</name>
</gene>
<protein>
    <submittedName>
        <fullName evidence="3">Uncharacterized protein</fullName>
    </submittedName>
</protein>
<name>A0ABW4LLE7_9BACI</name>
<reference evidence="4" key="1">
    <citation type="journal article" date="2019" name="Int. J. Syst. Evol. Microbiol.">
        <title>The Global Catalogue of Microorganisms (GCM) 10K type strain sequencing project: providing services to taxonomists for standard genome sequencing and annotation.</title>
        <authorList>
            <consortium name="The Broad Institute Genomics Platform"/>
            <consortium name="The Broad Institute Genome Sequencing Center for Infectious Disease"/>
            <person name="Wu L."/>
            <person name="Ma J."/>
        </authorList>
    </citation>
    <scope>NUCLEOTIDE SEQUENCE [LARGE SCALE GENOMIC DNA]</scope>
    <source>
        <strain evidence="4">CCUG 49339</strain>
    </source>
</reference>
<evidence type="ECO:0000256" key="2">
    <source>
        <dbReference type="SAM" id="Phobius"/>
    </source>
</evidence>
<comment type="caution">
    <text evidence="3">The sequence shown here is derived from an EMBL/GenBank/DDBJ whole genome shotgun (WGS) entry which is preliminary data.</text>
</comment>
<keyword evidence="2" id="KW-0812">Transmembrane</keyword>